<keyword evidence="4" id="KW-0720">Serine protease</keyword>
<dbReference type="Pfam" id="PF22667">
    <property type="entry name" value="Lon_lid"/>
    <property type="match status" value="1"/>
</dbReference>
<sequence length="1088" mass="125021">MPENKKNNIKKKAKSKIAKKNAISKLIKTKINYYIEIVENTIIYVQKYKVLDILNSSKLNEAIQKLLDVNSSLMVLLDYTKTNKNFKNKDEILDKLQNINNELSFIFRSYGTKNIADVLNVVFGPSYIENSHFDDSRFSLIKKFIHPVSYKVLDWKPNSKNDKSDKTRIARNKIVEDFMIVETAKSLDCFDLARTSNVFQTKVYGVKICFQNYANGKTLIICGISDEIILQCCSEKFIYDQLRLININKPKDTNFFSNDFDRFINSLTLKELLIYNEIELYHKYNGFCVHNNQIKQKTIQDNVKDFLSSELFDQRRVLIQLLIKADDPEFQYLAYLLYDLLSSENDTNNIDTQEQTVLFDSLPWNIKKYFKSAMKNTINYTNSFVDFETSKIPLEQQICLMKASRTVKEKAMIKLKEVKAKSEDSGSKARHYLEGLLKIPFGYYRKEKILDTISDYTLVLNDIISYIKNNDKDHLFNFESKSMYTSVEINNAIKYINNFVDEYNDKFVLNIINKATNNNRIQLVNIISQINSLIKTFTLKFPRISHSGKKISFMKQKIIHFITSFQNDPVIFENIYTMFDVSKINIDKIFQDIKTIDDKKSEISDYMSNVKDILDSAVHGHSNAKRHIERIIGQWISGDQDGYCFGFEGPPGVGKTSLARKGLANCLKDNNDKSRPLAFIAMGGASNGSTLAGHNYTYVGSTWGKIVDILMDTKCMNPIIFIDELDKISKTENGKEIIGILTHLIDRTQNEQFQDKYFNGVDLDLSKALFIFSYNDVSCLDRILLDRIHRIKFDHLTLDDKLEISHKYILPEFYEKFNMKDLNFSNEVLTYIIENYTNESGVRKLKEIIFEIISEINLEILKNDIDNMPIIDEDIITNKYLKDKCRIRVKTIHDSPQPGIINGLWANSLGMGGIIPIECNLFPSNNLLDFKLTGLQGDVMKESMNVSKTLSWKLTPPANKTKFIKTVKKSKLQGIHVHCPEGAVPKDGPSAGTAITVCIYSILNNKKIKHDIAITGEINLQGKVTEIGGLDLKILGGIRAGVKTFIFPENNKEDFEKFKDKQKNLDFLEGIQFIPVNNIGDVLKIVFI</sequence>
<evidence type="ECO:0000256" key="2">
    <source>
        <dbReference type="ARBA" id="ARBA00022741"/>
    </source>
</evidence>
<dbReference type="PANTHER" id="PTHR43718">
    <property type="entry name" value="LON PROTEASE"/>
    <property type="match status" value="1"/>
</dbReference>
<evidence type="ECO:0000256" key="4">
    <source>
        <dbReference type="ARBA" id="ARBA00022825"/>
    </source>
</evidence>
<dbReference type="PRINTS" id="PR00830">
    <property type="entry name" value="ENDOLAPTASE"/>
</dbReference>
<dbReference type="Gene3D" id="1.10.8.60">
    <property type="match status" value="1"/>
</dbReference>
<dbReference type="EMBL" id="MN740233">
    <property type="protein sequence ID" value="QHT94979.1"/>
    <property type="molecule type" value="Genomic_DNA"/>
</dbReference>
<evidence type="ECO:0000256" key="1">
    <source>
        <dbReference type="ARBA" id="ARBA00022670"/>
    </source>
</evidence>
<keyword evidence="2" id="KW-0547">Nucleotide-binding</keyword>
<dbReference type="Gene3D" id="3.40.50.300">
    <property type="entry name" value="P-loop containing nucleotide triphosphate hydrolases"/>
    <property type="match status" value="1"/>
</dbReference>
<reference evidence="7" key="1">
    <citation type="journal article" date="2020" name="Nature">
        <title>Giant virus diversity and host interactions through global metagenomics.</title>
        <authorList>
            <person name="Schulz F."/>
            <person name="Roux S."/>
            <person name="Paez-Espino D."/>
            <person name="Jungbluth S."/>
            <person name="Walsh D.A."/>
            <person name="Denef V.J."/>
            <person name="McMahon K.D."/>
            <person name="Konstantinidis K.T."/>
            <person name="Eloe-Fadrosh E.A."/>
            <person name="Kyrpides N.C."/>
            <person name="Woyke T."/>
        </authorList>
    </citation>
    <scope>NUCLEOTIDE SEQUENCE</scope>
    <source>
        <strain evidence="7">GVMAG-M-3300024261-37</strain>
    </source>
</reference>
<dbReference type="SUPFAM" id="SSF52540">
    <property type="entry name" value="P-loop containing nucleoside triphosphate hydrolases"/>
    <property type="match status" value="1"/>
</dbReference>
<dbReference type="GO" id="GO:0005524">
    <property type="term" value="F:ATP binding"/>
    <property type="evidence" value="ECO:0007669"/>
    <property type="project" value="UniProtKB-KW"/>
</dbReference>
<dbReference type="PANTHER" id="PTHR43718:SF2">
    <property type="entry name" value="LON PROTEASE HOMOLOG, MITOCHONDRIAL"/>
    <property type="match status" value="1"/>
</dbReference>
<dbReference type="InterPro" id="IPR054594">
    <property type="entry name" value="Lon_lid"/>
</dbReference>
<name>A0A6C0IQA2_9ZZZZ</name>
<dbReference type="Pfam" id="PF00004">
    <property type="entry name" value="AAA"/>
    <property type="match status" value="1"/>
</dbReference>
<dbReference type="SMART" id="SM00382">
    <property type="entry name" value="AAA"/>
    <property type="match status" value="1"/>
</dbReference>
<dbReference type="InterPro" id="IPR027417">
    <property type="entry name" value="P-loop_NTPase"/>
</dbReference>
<dbReference type="SUPFAM" id="SSF54211">
    <property type="entry name" value="Ribosomal protein S5 domain 2-like"/>
    <property type="match status" value="1"/>
</dbReference>
<dbReference type="Gene3D" id="3.30.230.10">
    <property type="match status" value="1"/>
</dbReference>
<proteinExistence type="predicted"/>
<dbReference type="InterPro" id="IPR008269">
    <property type="entry name" value="Lon_proteolytic"/>
</dbReference>
<dbReference type="GO" id="GO:0016887">
    <property type="term" value="F:ATP hydrolysis activity"/>
    <property type="evidence" value="ECO:0007669"/>
    <property type="project" value="InterPro"/>
</dbReference>
<organism evidence="7">
    <name type="scientific">viral metagenome</name>
    <dbReference type="NCBI Taxonomy" id="1070528"/>
    <lineage>
        <taxon>unclassified sequences</taxon>
        <taxon>metagenomes</taxon>
        <taxon>organismal metagenomes</taxon>
    </lineage>
</organism>
<feature type="domain" description="Lon proteolytic" evidence="6">
    <location>
        <begin position="895"/>
        <end position="1088"/>
    </location>
</feature>
<evidence type="ECO:0000256" key="5">
    <source>
        <dbReference type="ARBA" id="ARBA00022840"/>
    </source>
</evidence>
<dbReference type="GO" id="GO:0004252">
    <property type="term" value="F:serine-type endopeptidase activity"/>
    <property type="evidence" value="ECO:0007669"/>
    <property type="project" value="InterPro"/>
</dbReference>
<dbReference type="AlphaFoldDB" id="A0A6C0IQA2"/>
<evidence type="ECO:0000259" key="6">
    <source>
        <dbReference type="PROSITE" id="PS51786"/>
    </source>
</evidence>
<keyword evidence="5" id="KW-0067">ATP-binding</keyword>
<protein>
    <recommendedName>
        <fullName evidence="6">Lon proteolytic domain-containing protein</fullName>
    </recommendedName>
</protein>
<dbReference type="InterPro" id="IPR003959">
    <property type="entry name" value="ATPase_AAA_core"/>
</dbReference>
<keyword evidence="1" id="KW-0645">Protease</keyword>
<dbReference type="InterPro" id="IPR003593">
    <property type="entry name" value="AAA+_ATPase"/>
</dbReference>
<evidence type="ECO:0000313" key="7">
    <source>
        <dbReference type="EMBL" id="QHT94979.1"/>
    </source>
</evidence>
<accession>A0A6C0IQA2</accession>
<dbReference type="InterPro" id="IPR020568">
    <property type="entry name" value="Ribosomal_Su5_D2-typ_SF"/>
</dbReference>
<dbReference type="InterPro" id="IPR014721">
    <property type="entry name" value="Ribsml_uS5_D2-typ_fold_subgr"/>
</dbReference>
<keyword evidence="3" id="KW-0378">Hydrolase</keyword>
<dbReference type="PROSITE" id="PS51786">
    <property type="entry name" value="LON_PROTEOLYTIC"/>
    <property type="match status" value="1"/>
</dbReference>
<dbReference type="GO" id="GO:0004176">
    <property type="term" value="F:ATP-dependent peptidase activity"/>
    <property type="evidence" value="ECO:0007669"/>
    <property type="project" value="InterPro"/>
</dbReference>
<dbReference type="Pfam" id="PF05362">
    <property type="entry name" value="Lon_C"/>
    <property type="match status" value="1"/>
</dbReference>
<dbReference type="GO" id="GO:0006515">
    <property type="term" value="P:protein quality control for misfolded or incompletely synthesized proteins"/>
    <property type="evidence" value="ECO:0007669"/>
    <property type="project" value="TreeGrafter"/>
</dbReference>
<evidence type="ECO:0000256" key="3">
    <source>
        <dbReference type="ARBA" id="ARBA00022801"/>
    </source>
</evidence>
<dbReference type="InterPro" id="IPR027065">
    <property type="entry name" value="Lon_Prtase"/>
</dbReference>